<dbReference type="CDD" id="cd02066">
    <property type="entry name" value="GRX_family"/>
    <property type="match status" value="1"/>
</dbReference>
<dbReference type="InterPro" id="IPR006993">
    <property type="entry name" value="Glut_rich_SH3-bd"/>
</dbReference>
<feature type="compositionally biased region" description="Polar residues" evidence="1">
    <location>
        <begin position="212"/>
        <end position="226"/>
    </location>
</feature>
<dbReference type="Proteomes" id="UP000245383">
    <property type="component" value="Unassembled WGS sequence"/>
</dbReference>
<proteinExistence type="predicted"/>
<keyword evidence="3" id="KW-1185">Reference proteome</keyword>
<name>A0A2T9YJ20_9FUNG</name>
<feature type="region of interest" description="Disordered" evidence="1">
    <location>
        <begin position="743"/>
        <end position="770"/>
    </location>
</feature>
<evidence type="ECO:0000313" key="2">
    <source>
        <dbReference type="EMBL" id="PVU92338.1"/>
    </source>
</evidence>
<protein>
    <submittedName>
        <fullName evidence="2">Uncharacterized protein</fullName>
    </submittedName>
</protein>
<gene>
    <name evidence="2" type="ORF">BB561_003890</name>
</gene>
<dbReference type="AlphaFoldDB" id="A0A2T9YJ20"/>
<accession>A0A2T9YJ20</accession>
<dbReference type="EMBL" id="MBFR01000165">
    <property type="protein sequence ID" value="PVU92338.1"/>
    <property type="molecule type" value="Genomic_DNA"/>
</dbReference>
<comment type="caution">
    <text evidence="2">The sequence shown here is derived from an EMBL/GenBank/DDBJ whole genome shotgun (WGS) entry which is preliminary data.</text>
</comment>
<evidence type="ECO:0000313" key="3">
    <source>
        <dbReference type="Proteomes" id="UP000245383"/>
    </source>
</evidence>
<dbReference type="OrthoDB" id="9932926at2759"/>
<evidence type="ECO:0000256" key="1">
    <source>
        <dbReference type="SAM" id="MobiDB-lite"/>
    </source>
</evidence>
<feature type="compositionally biased region" description="Polar residues" evidence="1">
    <location>
        <begin position="751"/>
        <end position="760"/>
    </location>
</feature>
<dbReference type="PROSITE" id="PS51354">
    <property type="entry name" value="GLUTAREDOXIN_2"/>
    <property type="match status" value="1"/>
</dbReference>
<dbReference type="InterPro" id="IPR036249">
    <property type="entry name" value="Thioredoxin-like_sf"/>
</dbReference>
<dbReference type="SUPFAM" id="SSF52833">
    <property type="entry name" value="Thioredoxin-like"/>
    <property type="match status" value="1"/>
</dbReference>
<sequence length="866" mass="99223">MSIILKIKSKFSSIFSTRKKETEPTKTCSPNKASTLPFDFKSADEFKNKVKFDFGTKFFKKSTAQNLNIDNNQVASHNSTFYKDNLGFSDSELNTDFKLSLENISRTINNRDVVTHPTSDISQPAEYYQPTDKQIYRESKRNYEDYLKKNKPTKTPEFKLEDHVVLSNPLSFKEDTEKIFKIYENKYFTFDKIKSSLDQPTIPKISDHRRSSQLMSNHNSSLPNSNRNHDSAITLDLKESINEPFFNQNKTSDITVSDSKNSIEPQYNFQNLDWAHVVDDFVAVDGELKSAIKIDEPSKKKSLKNVLKKYKSIQDLHFSKKSKSLTASKSFVNLSQQNSDSNNQYNMYFSTAKLKPARSFSTLSHSKQFDTTRNFNDAKNNTGYIESFDFDSEEPFPQELEKRYKEYSVINNKNSDGLLLDMKSKNSNSKLLEIKSKTYKKHDSLLFESEIIDNNISASLDIASKPKNIHEEIQENKSLHDSNIAQANTLVPNNTNIDSHDLFKNNSQTTSDFNSNSEINTLTIIDNEPININDSVNSLIESKVLKNSLFHKNIKSNKVSTLELKKYEYKPYSPNEGILADSEANLVPLLYSDSCLAFSNDAQNNYNTVDTSPYVSIKSAGNYSFTSVDSSCYTNDKHFYRDLIESPQFDTPPTLNLSNSKLNDNNIDCQNSSFKDDVNQHNNDTALNNVDDNKITEINQEKFEKIYENQVDEELNELYINTMISDMNSDNSKDSVKNIDEMNDNTEIKSDSNVIKQQTSTDEDHNISDSEKNKQKLVVEIYGSTVSGNKEYKKQIKHIYKVLAQNNIQYNFHCIAANPQVKSFVKRKALGSVKVPQFYFNGELIGFYDDFVLANNKKALDEFFFS</sequence>
<dbReference type="Pfam" id="PF04908">
    <property type="entry name" value="SH3BGR"/>
    <property type="match status" value="1"/>
</dbReference>
<feature type="region of interest" description="Disordered" evidence="1">
    <location>
        <begin position="208"/>
        <end position="228"/>
    </location>
</feature>
<reference evidence="2 3" key="1">
    <citation type="journal article" date="2018" name="MBio">
        <title>Comparative Genomics Reveals the Core Gene Toolbox for the Fungus-Insect Symbiosis.</title>
        <authorList>
            <person name="Wang Y."/>
            <person name="Stata M."/>
            <person name="Wang W."/>
            <person name="Stajich J.E."/>
            <person name="White M.M."/>
            <person name="Moncalvo J.M."/>
        </authorList>
    </citation>
    <scope>NUCLEOTIDE SEQUENCE [LARGE SCALE GENOMIC DNA]</scope>
    <source>
        <strain evidence="2 3">SWE-8-4</strain>
    </source>
</reference>
<dbReference type="Gene3D" id="3.40.30.10">
    <property type="entry name" value="Glutaredoxin"/>
    <property type="match status" value="1"/>
</dbReference>
<dbReference type="STRING" id="133385.A0A2T9YJ20"/>
<organism evidence="2 3">
    <name type="scientific">Smittium simulii</name>
    <dbReference type="NCBI Taxonomy" id="133385"/>
    <lineage>
        <taxon>Eukaryota</taxon>
        <taxon>Fungi</taxon>
        <taxon>Fungi incertae sedis</taxon>
        <taxon>Zoopagomycota</taxon>
        <taxon>Kickxellomycotina</taxon>
        <taxon>Harpellomycetes</taxon>
        <taxon>Harpellales</taxon>
        <taxon>Legeriomycetaceae</taxon>
        <taxon>Smittium</taxon>
    </lineage>
</organism>